<feature type="transmembrane region" description="Helical" evidence="9">
    <location>
        <begin position="304"/>
        <end position="326"/>
    </location>
</feature>
<feature type="transmembrane region" description="Helical" evidence="9">
    <location>
        <begin position="354"/>
        <end position="376"/>
    </location>
</feature>
<dbReference type="Proteomes" id="UP000010472">
    <property type="component" value="Chromosome"/>
</dbReference>
<evidence type="ECO:0000256" key="6">
    <source>
        <dbReference type="ARBA" id="ARBA00022989"/>
    </source>
</evidence>
<feature type="transmembrane region" description="Helical" evidence="9">
    <location>
        <begin position="280"/>
        <end position="298"/>
    </location>
</feature>
<dbReference type="PANTHER" id="PTHR43773:SF1">
    <property type="entry name" value="MAGNESIUM TRANSPORTER MGTE"/>
    <property type="match status" value="1"/>
</dbReference>
<protein>
    <recommendedName>
        <fullName evidence="9">Magnesium transporter MgtE</fullName>
    </recommendedName>
</protein>
<comment type="function">
    <text evidence="9">Acts as a magnesium transporter.</text>
</comment>
<keyword evidence="8" id="KW-0129">CBS domain</keyword>
<feature type="transmembrane region" description="Helical" evidence="9">
    <location>
        <begin position="417"/>
        <end position="444"/>
    </location>
</feature>
<dbReference type="GO" id="GO:0005886">
    <property type="term" value="C:plasma membrane"/>
    <property type="evidence" value="ECO:0007669"/>
    <property type="project" value="UniProtKB-SubCell"/>
</dbReference>
<dbReference type="SMART" id="SM00924">
    <property type="entry name" value="MgtE_N"/>
    <property type="match status" value="1"/>
</dbReference>
<dbReference type="InterPro" id="IPR036739">
    <property type="entry name" value="SLC41_membr_dom_sf"/>
</dbReference>
<dbReference type="eggNOG" id="COG2239">
    <property type="taxonomic scope" value="Bacteria"/>
</dbReference>
<feature type="domain" description="CBS" evidence="10">
    <location>
        <begin position="133"/>
        <end position="196"/>
    </location>
</feature>
<dbReference type="SUPFAM" id="SSF158791">
    <property type="entry name" value="MgtE N-terminal domain-like"/>
    <property type="match status" value="1"/>
</dbReference>
<comment type="subcellular location">
    <subcellularLocation>
        <location evidence="9">Cell membrane</location>
        <topology evidence="9">Multi-pass membrane protein</topology>
    </subcellularLocation>
    <subcellularLocation>
        <location evidence="1">Membrane</location>
        <topology evidence="1">Multi-pass membrane protein</topology>
    </subcellularLocation>
</comment>
<dbReference type="AlphaFoldDB" id="K9VWL0"/>
<dbReference type="Pfam" id="PF03448">
    <property type="entry name" value="MgtE_N"/>
    <property type="match status" value="1"/>
</dbReference>
<dbReference type="Pfam" id="PF00571">
    <property type="entry name" value="CBS"/>
    <property type="match status" value="2"/>
</dbReference>
<evidence type="ECO:0000259" key="10">
    <source>
        <dbReference type="PROSITE" id="PS51371"/>
    </source>
</evidence>
<dbReference type="PROSITE" id="PS51371">
    <property type="entry name" value="CBS"/>
    <property type="match status" value="2"/>
</dbReference>
<dbReference type="Gene3D" id="3.10.580.10">
    <property type="entry name" value="CBS-domain"/>
    <property type="match status" value="1"/>
</dbReference>
<dbReference type="CDD" id="cd04606">
    <property type="entry name" value="CBS_pair_Mg_transporter"/>
    <property type="match status" value="1"/>
</dbReference>
<dbReference type="SMART" id="SM00116">
    <property type="entry name" value="CBS"/>
    <property type="match status" value="2"/>
</dbReference>
<dbReference type="SUPFAM" id="SSF161093">
    <property type="entry name" value="MgtE membrane domain-like"/>
    <property type="match status" value="1"/>
</dbReference>
<dbReference type="OrthoDB" id="9790355at2"/>
<dbReference type="Gene3D" id="1.10.357.20">
    <property type="entry name" value="SLC41 divalent cation transporters, integral membrane domain"/>
    <property type="match status" value="1"/>
</dbReference>
<dbReference type="EMBL" id="CP003620">
    <property type="protein sequence ID" value="AFZ11949.1"/>
    <property type="molecule type" value="Genomic_DNA"/>
</dbReference>
<dbReference type="RefSeq" id="WP_015202071.1">
    <property type="nucleotide sequence ID" value="NC_019753.1"/>
</dbReference>
<feature type="domain" description="CBS" evidence="10">
    <location>
        <begin position="197"/>
        <end position="253"/>
    </location>
</feature>
<dbReference type="InterPro" id="IPR006668">
    <property type="entry name" value="Mg_transptr_MgtE_intracell_dom"/>
</dbReference>
<evidence type="ECO:0000256" key="5">
    <source>
        <dbReference type="ARBA" id="ARBA00022842"/>
    </source>
</evidence>
<organism evidence="11 12">
    <name type="scientific">Crinalium epipsammum PCC 9333</name>
    <dbReference type="NCBI Taxonomy" id="1173022"/>
    <lineage>
        <taxon>Bacteria</taxon>
        <taxon>Bacillati</taxon>
        <taxon>Cyanobacteriota</taxon>
        <taxon>Cyanophyceae</taxon>
        <taxon>Gomontiellales</taxon>
        <taxon>Gomontiellaceae</taxon>
        <taxon>Crinalium</taxon>
    </lineage>
</organism>
<evidence type="ECO:0000256" key="9">
    <source>
        <dbReference type="RuleBase" id="RU362011"/>
    </source>
</evidence>
<dbReference type="SUPFAM" id="SSF54631">
    <property type="entry name" value="CBS-domain pair"/>
    <property type="match status" value="1"/>
</dbReference>
<dbReference type="HOGENOM" id="CLU_037408_2_2_3"/>
<dbReference type="InterPro" id="IPR006667">
    <property type="entry name" value="SLC41_membr_dom"/>
</dbReference>
<dbReference type="InterPro" id="IPR046342">
    <property type="entry name" value="CBS_dom_sf"/>
</dbReference>
<proteinExistence type="inferred from homology"/>
<feature type="transmembrane region" description="Helical" evidence="9">
    <location>
        <begin position="382"/>
        <end position="405"/>
    </location>
</feature>
<dbReference type="GO" id="GO:0015095">
    <property type="term" value="F:magnesium ion transmembrane transporter activity"/>
    <property type="evidence" value="ECO:0007669"/>
    <property type="project" value="UniProtKB-UniRule"/>
</dbReference>
<keyword evidence="9" id="KW-0479">Metal-binding</keyword>
<dbReference type="InterPro" id="IPR038076">
    <property type="entry name" value="MgtE_N_sf"/>
</dbReference>
<accession>K9VWL0</accession>
<evidence type="ECO:0000256" key="7">
    <source>
        <dbReference type="ARBA" id="ARBA00023136"/>
    </source>
</evidence>
<sequence length="451" mass="49203">MLTQENLTSLSDIADLNQLKFELNHLPAVDVGDYIGELPAERRAIAFRLLNKGQAIDVFEYLPPEVQEELIGSLHDTHIRQIVEAMRPDDRAALFDELPAGVVKRLLQQLSSEERQATATILGYLDGTAGRVMTTEYVRLREGLTVGEALSKIRLSDRDKETIYYAYVTDDNRKLLAVVSLRQLLFTLPDALIGDIASDRVLRARTEMPQEEVAQLMKRYDLIALPVVDREDRLVGIITIDDVVDILEEEATEDIQKLAGVSGGDEAALSEPQVTIRKRLPWLLGNIVLYVGAASAIAPFQKTIALVPVLAVIMPILSNASGNVAIQALSVTVRGLGVGEVTPDDTLQILRKEILAGLATALGLGLSLGILSLIWSTPNERWVAIVASMVMSINVLVAATLGTLIPMGLKRLNLDPALISGPLLTTVLDAVGFFTFLSMISLALNVFHFKS</sequence>
<name>K9VWL0_9CYAN</name>
<dbReference type="InterPro" id="IPR000644">
    <property type="entry name" value="CBS_dom"/>
</dbReference>
<keyword evidence="9" id="KW-1003">Cell membrane</keyword>
<dbReference type="PATRIC" id="fig|1173022.3.peg.1121"/>
<keyword evidence="6 9" id="KW-1133">Transmembrane helix</keyword>
<keyword evidence="4 9" id="KW-0812">Transmembrane</keyword>
<dbReference type="Gene3D" id="1.25.60.10">
    <property type="entry name" value="MgtE N-terminal domain-like"/>
    <property type="match status" value="1"/>
</dbReference>
<dbReference type="GO" id="GO:0046872">
    <property type="term" value="F:metal ion binding"/>
    <property type="evidence" value="ECO:0007669"/>
    <property type="project" value="UniProtKB-KW"/>
</dbReference>
<evidence type="ECO:0000313" key="12">
    <source>
        <dbReference type="Proteomes" id="UP000010472"/>
    </source>
</evidence>
<dbReference type="Pfam" id="PF01769">
    <property type="entry name" value="MgtE"/>
    <property type="match status" value="1"/>
</dbReference>
<keyword evidence="7 9" id="KW-0472">Membrane</keyword>
<dbReference type="KEGG" id="cep:Cri9333_1035"/>
<evidence type="ECO:0000256" key="8">
    <source>
        <dbReference type="PROSITE-ProRule" id="PRU00703"/>
    </source>
</evidence>
<dbReference type="NCBIfam" id="TIGR00400">
    <property type="entry name" value="mgtE"/>
    <property type="match status" value="1"/>
</dbReference>
<dbReference type="InterPro" id="IPR006669">
    <property type="entry name" value="MgtE_transporter"/>
</dbReference>
<reference evidence="11 12" key="1">
    <citation type="submission" date="2012-06" db="EMBL/GenBank/DDBJ databases">
        <title>Finished chromosome of genome of Crinalium epipsammum PCC 9333.</title>
        <authorList>
            <consortium name="US DOE Joint Genome Institute"/>
            <person name="Gugger M."/>
            <person name="Coursin T."/>
            <person name="Rippka R."/>
            <person name="Tandeau De Marsac N."/>
            <person name="Huntemann M."/>
            <person name="Wei C.-L."/>
            <person name="Han J."/>
            <person name="Detter J.C."/>
            <person name="Han C."/>
            <person name="Tapia R."/>
            <person name="Davenport K."/>
            <person name="Daligault H."/>
            <person name="Erkkila T."/>
            <person name="Gu W."/>
            <person name="Munk A.C.C."/>
            <person name="Teshima H."/>
            <person name="Xu Y."/>
            <person name="Chain P."/>
            <person name="Chen A."/>
            <person name="Krypides N."/>
            <person name="Mavromatis K."/>
            <person name="Markowitz V."/>
            <person name="Szeto E."/>
            <person name="Ivanova N."/>
            <person name="Mikhailova N."/>
            <person name="Ovchinnikova G."/>
            <person name="Pagani I."/>
            <person name="Pati A."/>
            <person name="Goodwin L."/>
            <person name="Peters L."/>
            <person name="Pitluck S."/>
            <person name="Woyke T."/>
            <person name="Kerfeld C."/>
        </authorList>
    </citation>
    <scope>NUCLEOTIDE SEQUENCE [LARGE SCALE GENOMIC DNA]</scope>
    <source>
        <strain evidence="11 12">PCC 9333</strain>
    </source>
</reference>
<evidence type="ECO:0000313" key="11">
    <source>
        <dbReference type="EMBL" id="AFZ11949.1"/>
    </source>
</evidence>
<evidence type="ECO:0000256" key="4">
    <source>
        <dbReference type="ARBA" id="ARBA00022692"/>
    </source>
</evidence>
<keyword evidence="12" id="KW-1185">Reference proteome</keyword>
<keyword evidence="5 9" id="KW-0460">Magnesium</keyword>
<evidence type="ECO:0000256" key="2">
    <source>
        <dbReference type="ARBA" id="ARBA00009749"/>
    </source>
</evidence>
<gene>
    <name evidence="11" type="ORF">Cri9333_1035</name>
</gene>
<comment type="subunit">
    <text evidence="9">Homodimer.</text>
</comment>
<evidence type="ECO:0000256" key="3">
    <source>
        <dbReference type="ARBA" id="ARBA00022448"/>
    </source>
</evidence>
<comment type="similarity">
    <text evidence="2 9">Belongs to the SLC41A transporter family.</text>
</comment>
<dbReference type="PANTHER" id="PTHR43773">
    <property type="entry name" value="MAGNESIUM TRANSPORTER MGTE"/>
    <property type="match status" value="1"/>
</dbReference>
<keyword evidence="3 9" id="KW-0813">Transport</keyword>
<evidence type="ECO:0000256" key="1">
    <source>
        <dbReference type="ARBA" id="ARBA00004141"/>
    </source>
</evidence>